<reference evidence="2 3" key="1">
    <citation type="submission" date="2019-04" db="EMBL/GenBank/DDBJ databases">
        <title>Chromosome genome assembly for Takifugu flavidus.</title>
        <authorList>
            <person name="Xiao S."/>
        </authorList>
    </citation>
    <scope>NUCLEOTIDE SEQUENCE [LARGE SCALE GENOMIC DNA]</scope>
    <source>
        <strain evidence="2">HTHZ2018</strain>
        <tissue evidence="2">Muscle</tissue>
    </source>
</reference>
<sequence>MCYILQVFLIVHPRLPYMQLQGNFVPPLPANSDHQDRTDSRCFLCCFIPFCIESCQDIMHRCPSCNRVIYIYKRMS</sequence>
<evidence type="ECO:0000313" key="2">
    <source>
        <dbReference type="EMBL" id="TWW69912.1"/>
    </source>
</evidence>
<accession>A0A5C6NQV5</accession>
<gene>
    <name evidence="2" type="ORF">D4764_18G0007180</name>
</gene>
<dbReference type="EMBL" id="RHFK02000010">
    <property type="protein sequence ID" value="TWW69912.1"/>
    <property type="molecule type" value="Genomic_DNA"/>
</dbReference>
<dbReference type="Pfam" id="PF10601">
    <property type="entry name" value="zf-LITAF-like"/>
    <property type="match status" value="1"/>
</dbReference>
<dbReference type="Proteomes" id="UP000324091">
    <property type="component" value="Chromosome 18"/>
</dbReference>
<name>A0A5C6NQV5_9TELE</name>
<comment type="caution">
    <text evidence="2">The sequence shown here is derived from an EMBL/GenBank/DDBJ whole genome shotgun (WGS) entry which is preliminary data.</text>
</comment>
<dbReference type="AlphaFoldDB" id="A0A5C6NQV5"/>
<dbReference type="PROSITE" id="PS51837">
    <property type="entry name" value="LITAF"/>
    <property type="match status" value="1"/>
</dbReference>
<organism evidence="2 3">
    <name type="scientific">Takifugu flavidus</name>
    <name type="common">sansaifugu</name>
    <dbReference type="NCBI Taxonomy" id="433684"/>
    <lineage>
        <taxon>Eukaryota</taxon>
        <taxon>Metazoa</taxon>
        <taxon>Chordata</taxon>
        <taxon>Craniata</taxon>
        <taxon>Vertebrata</taxon>
        <taxon>Euteleostomi</taxon>
        <taxon>Actinopterygii</taxon>
        <taxon>Neopterygii</taxon>
        <taxon>Teleostei</taxon>
        <taxon>Neoteleostei</taxon>
        <taxon>Acanthomorphata</taxon>
        <taxon>Eupercaria</taxon>
        <taxon>Tetraodontiformes</taxon>
        <taxon>Tetradontoidea</taxon>
        <taxon>Tetraodontidae</taxon>
        <taxon>Takifugu</taxon>
    </lineage>
</organism>
<dbReference type="InterPro" id="IPR006629">
    <property type="entry name" value="LITAF"/>
</dbReference>
<protein>
    <recommendedName>
        <fullName evidence="1">LITAF domain-containing protein</fullName>
    </recommendedName>
</protein>
<feature type="domain" description="LITAF" evidence="1">
    <location>
        <begin position="1"/>
        <end position="74"/>
    </location>
</feature>
<evidence type="ECO:0000313" key="3">
    <source>
        <dbReference type="Proteomes" id="UP000324091"/>
    </source>
</evidence>
<proteinExistence type="predicted"/>
<evidence type="ECO:0000259" key="1">
    <source>
        <dbReference type="PROSITE" id="PS51837"/>
    </source>
</evidence>
<keyword evidence="3" id="KW-1185">Reference proteome</keyword>